<dbReference type="EMBL" id="CP144052">
    <property type="protein sequence ID" value="WWD16742.1"/>
    <property type="molecule type" value="Genomic_DNA"/>
</dbReference>
<accession>A0A5M6C9Z9</accession>
<dbReference type="OrthoDB" id="10310643at2759"/>
<reference evidence="2" key="2">
    <citation type="submission" date="2024-01" db="EMBL/GenBank/DDBJ databases">
        <title>Comparative genomics of Cryptococcus and Kwoniella reveals pathogenesis evolution and contrasting modes of karyotype evolution via chromosome fusion or intercentromeric recombination.</title>
        <authorList>
            <person name="Coelho M.A."/>
            <person name="David-Palma M."/>
            <person name="Shea T."/>
            <person name="Bowers K."/>
            <person name="McGinley-Smith S."/>
            <person name="Mohammad A.W."/>
            <person name="Gnirke A."/>
            <person name="Yurkov A.M."/>
            <person name="Nowrousian M."/>
            <person name="Sun S."/>
            <person name="Cuomo C.A."/>
            <person name="Heitman J."/>
        </authorList>
    </citation>
    <scope>NUCLEOTIDE SEQUENCE</scope>
    <source>
        <strain evidence="2">CBS 12478</strain>
    </source>
</reference>
<dbReference type="AlphaFoldDB" id="A0A5M6C9Z9"/>
<name>A0A5M6C9Z9_9TREE</name>
<evidence type="ECO:0000313" key="3">
    <source>
        <dbReference type="Proteomes" id="UP000322225"/>
    </source>
</evidence>
<dbReference type="KEGG" id="ksn:43586942"/>
<feature type="compositionally biased region" description="Basic and acidic residues" evidence="1">
    <location>
        <begin position="101"/>
        <end position="113"/>
    </location>
</feature>
<dbReference type="GeneID" id="43586942"/>
<dbReference type="Proteomes" id="UP000322225">
    <property type="component" value="Chromosome 2"/>
</dbReference>
<protein>
    <submittedName>
        <fullName evidence="2">Uncharacterized protein</fullName>
    </submittedName>
</protein>
<evidence type="ECO:0000313" key="2">
    <source>
        <dbReference type="EMBL" id="WWD16742.1"/>
    </source>
</evidence>
<dbReference type="RefSeq" id="XP_031863163.1">
    <property type="nucleotide sequence ID" value="XM_032002824.1"/>
</dbReference>
<reference evidence="2" key="1">
    <citation type="submission" date="2017-08" db="EMBL/GenBank/DDBJ databases">
        <authorList>
            <person name="Cuomo C."/>
            <person name="Billmyre B."/>
            <person name="Heitman J."/>
        </authorList>
    </citation>
    <scope>NUCLEOTIDE SEQUENCE</scope>
    <source>
        <strain evidence="2">CBS 12478</strain>
    </source>
</reference>
<evidence type="ECO:0000256" key="1">
    <source>
        <dbReference type="SAM" id="MobiDB-lite"/>
    </source>
</evidence>
<feature type="region of interest" description="Disordered" evidence="1">
    <location>
        <begin position="1"/>
        <end position="51"/>
    </location>
</feature>
<gene>
    <name evidence="2" type="ORF">CI109_101173</name>
</gene>
<feature type="compositionally biased region" description="Polar residues" evidence="1">
    <location>
        <begin position="16"/>
        <end position="33"/>
    </location>
</feature>
<sequence>MTSQIAATSPRAAGTSFINDEPQTYNYDTSPRSISKDLDEEDDMNYNATTTSPEVVKEKKRKYSQGLYQWTRVMWESARQDIERRSSVSSTSSTSTNEPLESEKNTHFRRSTDDVAGNIGAVPAIH</sequence>
<feature type="compositionally biased region" description="Low complexity" evidence="1">
    <location>
        <begin position="87"/>
        <end position="96"/>
    </location>
</feature>
<feature type="region of interest" description="Disordered" evidence="1">
    <location>
        <begin position="80"/>
        <end position="126"/>
    </location>
</feature>
<proteinExistence type="predicted"/>
<keyword evidence="3" id="KW-1185">Reference proteome</keyword>
<organism evidence="2 3">
    <name type="scientific">Kwoniella shandongensis</name>
    <dbReference type="NCBI Taxonomy" id="1734106"/>
    <lineage>
        <taxon>Eukaryota</taxon>
        <taxon>Fungi</taxon>
        <taxon>Dikarya</taxon>
        <taxon>Basidiomycota</taxon>
        <taxon>Agaricomycotina</taxon>
        <taxon>Tremellomycetes</taxon>
        <taxon>Tremellales</taxon>
        <taxon>Cryptococcaceae</taxon>
        <taxon>Kwoniella</taxon>
    </lineage>
</organism>